<dbReference type="GO" id="GO:0016020">
    <property type="term" value="C:membrane"/>
    <property type="evidence" value="ECO:0007669"/>
    <property type="project" value="UniProtKB-UniRule"/>
</dbReference>
<feature type="transmembrane region" description="Helical" evidence="2">
    <location>
        <begin position="55"/>
        <end position="77"/>
    </location>
</feature>
<sequence length="354" mass="37309">MNTVTVVVVTLALLVASAFFVMIEFALLGARRRRLEEQAATSVTARAALRGMDELTVMLAAAQLGITLVTFALGAVTKPAVSSWILPLIEAVGLPDSAAYVVSFLLALFLVTFLHLVVGEMAPKSWAIAFPDRAARLVAVPARALAWILRPLLLWMNRLANRLVRWAGVEPVDRAAASGHDAESLRQLVEHSARAGSLDSGDRDRVLGALDLTRRALGELPGDDVPSLPPGATVGQVQDAARASGQMRILVGTSGTAAETDGAGTANCRGRFVHVRDTLTLPRGTGVDEVDGLVRPLLVLPADMPVHETLRRMRDEGEQIVGVPGSGDTGSGGTGIRTVTLPEILAVVLPGSRP</sequence>
<organism evidence="4 5">
    <name type="scientific">Corynebacterium provencense</name>
    <dbReference type="NCBI Taxonomy" id="1737425"/>
    <lineage>
        <taxon>Bacteria</taxon>
        <taxon>Bacillati</taxon>
        <taxon>Actinomycetota</taxon>
        <taxon>Actinomycetes</taxon>
        <taxon>Mycobacteriales</taxon>
        <taxon>Corynebacteriaceae</taxon>
        <taxon>Corynebacterium</taxon>
    </lineage>
</organism>
<dbReference type="InterPro" id="IPR002550">
    <property type="entry name" value="CNNM"/>
</dbReference>
<name>A0A2Z3YSI9_9CORY</name>
<keyword evidence="1 2" id="KW-0812">Transmembrane</keyword>
<dbReference type="RefSeq" id="WP_110480815.1">
    <property type="nucleotide sequence ID" value="NZ_CP024988.1"/>
</dbReference>
<dbReference type="PROSITE" id="PS51846">
    <property type="entry name" value="CNNM"/>
    <property type="match status" value="1"/>
</dbReference>
<keyword evidence="5" id="KW-1185">Reference proteome</keyword>
<evidence type="ECO:0000313" key="4">
    <source>
        <dbReference type="EMBL" id="AWT24997.1"/>
    </source>
</evidence>
<dbReference type="STRING" id="1737425.GCA_900049755_01267"/>
<proteinExistence type="predicted"/>
<feature type="transmembrane region" description="Helical" evidence="2">
    <location>
        <begin position="97"/>
        <end position="118"/>
    </location>
</feature>
<evidence type="ECO:0000259" key="3">
    <source>
        <dbReference type="PROSITE" id="PS51846"/>
    </source>
</evidence>
<dbReference type="OrthoDB" id="110231at2"/>
<feature type="transmembrane region" description="Helical" evidence="2">
    <location>
        <begin position="6"/>
        <end position="28"/>
    </location>
</feature>
<dbReference type="PANTHER" id="PTHR43099:SF5">
    <property type="entry name" value="HLYC_CORC FAMILY TRANSPORTER"/>
    <property type="match status" value="1"/>
</dbReference>
<gene>
    <name evidence="4" type="ORF">Csp1_01690</name>
</gene>
<evidence type="ECO:0000313" key="5">
    <source>
        <dbReference type="Proteomes" id="UP000247696"/>
    </source>
</evidence>
<dbReference type="KEGG" id="cpre:Csp1_01690"/>
<keyword evidence="1 2" id="KW-0472">Membrane</keyword>
<protein>
    <recommendedName>
        <fullName evidence="3">CNNM transmembrane domain-containing protein</fullName>
    </recommendedName>
</protein>
<dbReference type="AlphaFoldDB" id="A0A2Z3YSI9"/>
<accession>A0A2Z3YSI9</accession>
<dbReference type="Proteomes" id="UP000247696">
    <property type="component" value="Chromosome"/>
</dbReference>
<evidence type="ECO:0000256" key="2">
    <source>
        <dbReference type="SAM" id="Phobius"/>
    </source>
</evidence>
<dbReference type="InterPro" id="IPR051676">
    <property type="entry name" value="UPF0053_domain"/>
</dbReference>
<reference evidence="5" key="1">
    <citation type="submission" date="2017-11" db="EMBL/GenBank/DDBJ databases">
        <title>Otitis media/interna in a cat caused by the recently described species Corynebacterium provencense.</title>
        <authorList>
            <person name="Kittl S."/>
            <person name="Brodard I."/>
            <person name="Rychener L."/>
            <person name="Jores J."/>
            <person name="Roosje P."/>
            <person name="Gobeli Brawand S."/>
        </authorList>
    </citation>
    <scope>NUCLEOTIDE SEQUENCE [LARGE SCALE GENOMIC DNA]</scope>
    <source>
        <strain evidence="5">17KM38</strain>
    </source>
</reference>
<dbReference type="EMBL" id="CP024988">
    <property type="protein sequence ID" value="AWT24997.1"/>
    <property type="molecule type" value="Genomic_DNA"/>
</dbReference>
<dbReference type="Pfam" id="PF01595">
    <property type="entry name" value="CNNM"/>
    <property type="match status" value="1"/>
</dbReference>
<feature type="domain" description="CNNM transmembrane" evidence="3">
    <location>
        <begin position="1"/>
        <end position="202"/>
    </location>
</feature>
<keyword evidence="1 2" id="KW-1133">Transmembrane helix</keyword>
<dbReference type="PANTHER" id="PTHR43099">
    <property type="entry name" value="UPF0053 PROTEIN YRKA"/>
    <property type="match status" value="1"/>
</dbReference>
<evidence type="ECO:0000256" key="1">
    <source>
        <dbReference type="PROSITE-ProRule" id="PRU01193"/>
    </source>
</evidence>